<organism evidence="2 3">
    <name type="scientific">Corynebacterium pseudotuberculosis 258</name>
    <dbReference type="NCBI Taxonomy" id="1168865"/>
    <lineage>
        <taxon>Bacteria</taxon>
        <taxon>Bacillati</taxon>
        <taxon>Actinomycetota</taxon>
        <taxon>Actinomycetes</taxon>
        <taxon>Mycobacteriales</taxon>
        <taxon>Corynebacteriaceae</taxon>
        <taxon>Corynebacterium</taxon>
    </lineage>
</organism>
<dbReference type="InterPro" id="IPR029058">
    <property type="entry name" value="AB_hydrolase_fold"/>
</dbReference>
<keyword evidence="2" id="KW-0378">Hydrolase</keyword>
<dbReference type="EMBL" id="CP003540">
    <property type="protein sequence ID" value="AFK17415.1"/>
    <property type="molecule type" value="Genomic_DNA"/>
</dbReference>
<dbReference type="InterPro" id="IPR051044">
    <property type="entry name" value="MAG_DAG_Lipase"/>
</dbReference>
<dbReference type="InterPro" id="IPR022742">
    <property type="entry name" value="Hydrolase_4"/>
</dbReference>
<dbReference type="SUPFAM" id="SSF53474">
    <property type="entry name" value="alpha/beta-Hydrolases"/>
    <property type="match status" value="1"/>
</dbReference>
<dbReference type="Gene3D" id="3.40.50.1820">
    <property type="entry name" value="alpha/beta hydrolase"/>
    <property type="match status" value="1"/>
</dbReference>
<reference evidence="2 3" key="1">
    <citation type="journal article" date="2013" name="J. Biotechnol.">
        <title>Genome sequence of Corynebacterium pseudotuberculosis biovar equi strain 258 and prediction of antigenic targets to improve biotechnological vaccine production.</title>
        <authorList>
            <person name="Soares S.C."/>
            <person name="Trost E."/>
            <person name="Ramos R.T."/>
            <person name="Carneiro A.R."/>
            <person name="Santos A.R."/>
            <person name="Pinto A.C."/>
            <person name="Barbosa E."/>
            <person name="Aburjaile F."/>
            <person name="Ali A."/>
            <person name="Diniz C.A."/>
            <person name="Hassan S.S."/>
            <person name="Fiaux K."/>
            <person name="Guimaraes L.C."/>
            <person name="Bakhtiar S.M."/>
            <person name="Pereira U."/>
            <person name="Almeida S.S."/>
            <person name="Abreu V.A."/>
            <person name="Rocha F.S."/>
            <person name="Dorella F.A."/>
            <person name="Miyoshi A."/>
            <person name="Silva A."/>
            <person name="Azevedo V."/>
            <person name="Tauch A."/>
        </authorList>
    </citation>
    <scope>NUCLEOTIDE SEQUENCE [LARGE SCALE GENOMIC DNA]</scope>
    <source>
        <strain evidence="2 3">258</strain>
    </source>
</reference>
<evidence type="ECO:0000259" key="1">
    <source>
        <dbReference type="Pfam" id="PF12146"/>
    </source>
</evidence>
<protein>
    <submittedName>
        <fullName evidence="2">Alpha/beta fold hydrolase</fullName>
    </submittedName>
</protein>
<proteinExistence type="predicted"/>
<dbReference type="Pfam" id="PF12146">
    <property type="entry name" value="Hydrolase_4"/>
    <property type="match status" value="1"/>
</dbReference>
<dbReference type="Proteomes" id="UP000006465">
    <property type="component" value="Chromosome"/>
</dbReference>
<evidence type="ECO:0000313" key="3">
    <source>
        <dbReference type="Proteomes" id="UP000006465"/>
    </source>
</evidence>
<dbReference type="PANTHER" id="PTHR11614">
    <property type="entry name" value="PHOSPHOLIPASE-RELATED"/>
    <property type="match status" value="1"/>
</dbReference>
<dbReference type="GO" id="GO:0016787">
    <property type="term" value="F:hydrolase activity"/>
    <property type="evidence" value="ECO:0007669"/>
    <property type="project" value="UniProtKB-KW"/>
</dbReference>
<evidence type="ECO:0000313" key="2">
    <source>
        <dbReference type="EMBL" id="AFK17415.1"/>
    </source>
</evidence>
<gene>
    <name evidence="2" type="ORF">CP258_09210</name>
</gene>
<sequence>MKVATLLSPLTWRKSFAFLRKPDRAHIPVRISCHTLRMDIRYHHTPLSPRMTVLITHGYAEHSGRYQPLIKAFLDAGYDVASYDLRQHGTAYDTARPQACVDVAQLIDDHLAVRAAVSQNMRTHSLALLGHSMGGVITAASAQKDPSGISAVVLSAPALRQFPAVPLPLAKALRLLATAIPNLPTVKLSSADISHDPAIVSDYDSDPLNYRGPVPLLTAASLALTGTQVLHRSWPARVPLFIAHGTADKLTDIRGSETLANLAHTQLTTVDGAFHEIFNEPEAPELRKTMLNWLEQQV</sequence>
<dbReference type="AlphaFoldDB" id="A0AAU8QGB2"/>
<feature type="domain" description="Serine aminopeptidase S33" evidence="1">
    <location>
        <begin position="48"/>
        <end position="282"/>
    </location>
</feature>
<dbReference type="RefSeq" id="WP_014523603.1">
    <property type="nucleotide sequence ID" value="NC_017945.3"/>
</dbReference>
<accession>A0AAU8QGB2</accession>
<dbReference type="KEGG" id="coe:CP258_09210"/>
<name>A0AAU8QGB2_CORPS</name>